<dbReference type="CDD" id="cd16928">
    <property type="entry name" value="HATPase_GyrB-like"/>
    <property type="match status" value="1"/>
</dbReference>
<dbReference type="CDD" id="cd00822">
    <property type="entry name" value="TopoII_Trans_DNA_gyrase"/>
    <property type="match status" value="1"/>
</dbReference>
<keyword evidence="10" id="KW-0963">Cytoplasm</keyword>
<dbReference type="SMART" id="SM00433">
    <property type="entry name" value="TOP2c"/>
    <property type="match status" value="1"/>
</dbReference>
<dbReference type="EMBL" id="JBHSIS010000006">
    <property type="protein sequence ID" value="MFC4854886.1"/>
    <property type="molecule type" value="Genomic_DNA"/>
</dbReference>
<keyword evidence="5 10" id="KW-0067">ATP-binding</keyword>
<dbReference type="SUPFAM" id="SSF56719">
    <property type="entry name" value="Type II DNA topoisomerase"/>
    <property type="match status" value="1"/>
</dbReference>
<dbReference type="InterPro" id="IPR018522">
    <property type="entry name" value="TopoIIA_CS"/>
</dbReference>
<reference evidence="13" key="1">
    <citation type="journal article" date="2019" name="Int. J. Syst. Evol. Microbiol.">
        <title>The Global Catalogue of Microorganisms (GCM) 10K type strain sequencing project: providing services to taxonomists for standard genome sequencing and annotation.</title>
        <authorList>
            <consortium name="The Broad Institute Genomics Platform"/>
            <consortium name="The Broad Institute Genome Sequencing Center for Infectious Disease"/>
            <person name="Wu L."/>
            <person name="Ma J."/>
        </authorList>
    </citation>
    <scope>NUCLEOTIDE SEQUENCE [LARGE SCALE GENOMIC DNA]</scope>
    <source>
        <strain evidence="13">ZS-22-S1</strain>
    </source>
</reference>
<dbReference type="SUPFAM" id="SSF55874">
    <property type="entry name" value="ATPase domain of HSP90 chaperone/DNA topoisomerase II/histidine kinase"/>
    <property type="match status" value="1"/>
</dbReference>
<dbReference type="EC" id="5.6.2.2" evidence="10"/>
<evidence type="ECO:0000256" key="8">
    <source>
        <dbReference type="ARBA" id="ARBA00023125"/>
    </source>
</evidence>
<feature type="site" description="Interaction with DNA" evidence="10">
    <location>
        <position position="464"/>
    </location>
</feature>
<dbReference type="InterPro" id="IPR002288">
    <property type="entry name" value="DNA_gyrase_B_C"/>
</dbReference>
<accession>A0ABV9S2Q9</accession>
<keyword evidence="9 10" id="KW-0413">Isomerase</keyword>
<feature type="binding site" evidence="10">
    <location>
        <position position="514"/>
    </location>
    <ligand>
        <name>Mg(2+)</name>
        <dbReference type="ChEBI" id="CHEBI:18420"/>
        <label>2</label>
    </ligand>
</feature>
<dbReference type="InterPro" id="IPR014721">
    <property type="entry name" value="Ribsml_uS5_D2-typ_fold_subgr"/>
</dbReference>
<dbReference type="SUPFAM" id="SSF54211">
    <property type="entry name" value="Ribosomal protein S5 domain 2-like"/>
    <property type="match status" value="1"/>
</dbReference>
<proteinExistence type="inferred from homology"/>
<evidence type="ECO:0000256" key="4">
    <source>
        <dbReference type="ARBA" id="ARBA00022741"/>
    </source>
</evidence>
<evidence type="ECO:0000256" key="9">
    <source>
        <dbReference type="ARBA" id="ARBA00023235"/>
    </source>
</evidence>
<comment type="subunit">
    <text evidence="10">Heterotetramer, composed of two GyrA and two GyrB chains. In the heterotetramer, GyrA contains the active site tyrosine that forms a transient covalent intermediate with DNA, while GyrB binds cofactors and catalyzes ATP hydrolysis.</text>
</comment>
<evidence type="ECO:0000256" key="2">
    <source>
        <dbReference type="ARBA" id="ARBA00010708"/>
    </source>
</evidence>
<organism evidence="12 13">
    <name type="scientific">Actinophytocola glycyrrhizae</name>
    <dbReference type="NCBI Taxonomy" id="2044873"/>
    <lineage>
        <taxon>Bacteria</taxon>
        <taxon>Bacillati</taxon>
        <taxon>Actinomycetota</taxon>
        <taxon>Actinomycetes</taxon>
        <taxon>Pseudonocardiales</taxon>
        <taxon>Pseudonocardiaceae</taxon>
    </lineage>
</organism>
<comment type="subcellular location">
    <subcellularLocation>
        <location evidence="10">Cytoplasm</location>
    </subcellularLocation>
</comment>
<evidence type="ECO:0000259" key="11">
    <source>
        <dbReference type="PROSITE" id="PS50880"/>
    </source>
</evidence>
<dbReference type="InterPro" id="IPR013760">
    <property type="entry name" value="Topo_IIA-like_dom_sf"/>
</dbReference>
<comment type="similarity">
    <text evidence="2 10">Belongs to the type II topoisomerase GyrB family.</text>
</comment>
<protein>
    <recommendedName>
        <fullName evidence="10">DNA gyrase subunit B</fullName>
        <ecNumber evidence="10">5.6.2.2</ecNumber>
    </recommendedName>
</protein>
<evidence type="ECO:0000256" key="1">
    <source>
        <dbReference type="ARBA" id="ARBA00000185"/>
    </source>
</evidence>
<evidence type="ECO:0000256" key="10">
    <source>
        <dbReference type="HAMAP-Rule" id="MF_01898"/>
    </source>
</evidence>
<keyword evidence="3 10" id="KW-0479">Metal-binding</keyword>
<evidence type="ECO:0000256" key="5">
    <source>
        <dbReference type="ARBA" id="ARBA00022840"/>
    </source>
</evidence>
<dbReference type="PROSITE" id="PS00177">
    <property type="entry name" value="TOPOISOMERASE_II"/>
    <property type="match status" value="1"/>
</dbReference>
<dbReference type="InterPro" id="IPR003594">
    <property type="entry name" value="HATPase_dom"/>
</dbReference>
<evidence type="ECO:0000256" key="6">
    <source>
        <dbReference type="ARBA" id="ARBA00022842"/>
    </source>
</evidence>
<dbReference type="Pfam" id="PF01751">
    <property type="entry name" value="Toprim"/>
    <property type="match status" value="1"/>
</dbReference>
<dbReference type="PROSITE" id="PS50880">
    <property type="entry name" value="TOPRIM"/>
    <property type="match status" value="1"/>
</dbReference>
<comment type="catalytic activity">
    <reaction evidence="1 10">
        <text>ATP-dependent breakage, passage and rejoining of double-stranded DNA.</text>
        <dbReference type="EC" id="5.6.2.2"/>
    </reaction>
</comment>
<dbReference type="InterPro" id="IPR001241">
    <property type="entry name" value="Topo_IIA"/>
</dbReference>
<dbReference type="PANTHER" id="PTHR45866">
    <property type="entry name" value="DNA GYRASE/TOPOISOMERASE SUBUNIT B"/>
    <property type="match status" value="1"/>
</dbReference>
<evidence type="ECO:0000313" key="13">
    <source>
        <dbReference type="Proteomes" id="UP001595859"/>
    </source>
</evidence>
<dbReference type="InterPro" id="IPR013759">
    <property type="entry name" value="Topo_IIA_B_C"/>
</dbReference>
<feature type="binding site" evidence="10">
    <location>
        <position position="512"/>
    </location>
    <ligand>
        <name>Mg(2+)</name>
        <dbReference type="ChEBI" id="CHEBI:18420"/>
        <label>2</label>
    </ligand>
</feature>
<dbReference type="NCBIfam" id="NF004189">
    <property type="entry name" value="PRK05644.1"/>
    <property type="match status" value="1"/>
</dbReference>
<dbReference type="InterPro" id="IPR011557">
    <property type="entry name" value="GyrB"/>
</dbReference>
<feature type="site" description="Interaction with DNA" evidence="10">
    <location>
        <position position="467"/>
    </location>
</feature>
<dbReference type="NCBIfam" id="TIGR01059">
    <property type="entry name" value="gyrB"/>
    <property type="match status" value="1"/>
</dbReference>
<keyword evidence="6 10" id="KW-0460">Magnesium</keyword>
<dbReference type="Pfam" id="PF02518">
    <property type="entry name" value="HATPase_c"/>
    <property type="match status" value="1"/>
</dbReference>
<feature type="domain" description="Toprim" evidence="11">
    <location>
        <begin position="433"/>
        <end position="547"/>
    </location>
</feature>
<dbReference type="Gene3D" id="3.40.50.670">
    <property type="match status" value="1"/>
</dbReference>
<keyword evidence="7 10" id="KW-0799">Topoisomerase</keyword>
<dbReference type="PRINTS" id="PR01159">
    <property type="entry name" value="DNAGYRASEB"/>
</dbReference>
<dbReference type="Proteomes" id="UP001595859">
    <property type="component" value="Unassembled WGS sequence"/>
</dbReference>
<keyword evidence="13" id="KW-1185">Reference proteome</keyword>
<dbReference type="Gene3D" id="3.30.565.10">
    <property type="entry name" value="Histidine kinase-like ATPase, C-terminal domain"/>
    <property type="match status" value="1"/>
</dbReference>
<evidence type="ECO:0000313" key="12">
    <source>
        <dbReference type="EMBL" id="MFC4854886.1"/>
    </source>
</evidence>
<dbReference type="Pfam" id="PF00204">
    <property type="entry name" value="DNA_gyraseB"/>
    <property type="match status" value="1"/>
</dbReference>
<dbReference type="InterPro" id="IPR000565">
    <property type="entry name" value="Topo_IIA_B"/>
</dbReference>
<dbReference type="InterPro" id="IPR020568">
    <property type="entry name" value="Ribosomal_Su5_D2-typ_SF"/>
</dbReference>
<keyword evidence="8" id="KW-0238">DNA-binding</keyword>
<dbReference type="GO" id="GO:0003918">
    <property type="term" value="F:DNA topoisomerase type II (double strand cut, ATP-hydrolyzing) activity"/>
    <property type="evidence" value="ECO:0007669"/>
    <property type="project" value="UniProtKB-EC"/>
</dbReference>
<dbReference type="RefSeq" id="WP_378056807.1">
    <property type="nucleotide sequence ID" value="NZ_JBHSIS010000006.1"/>
</dbReference>
<dbReference type="Pfam" id="PF00986">
    <property type="entry name" value="DNA_gyraseB_C"/>
    <property type="match status" value="1"/>
</dbReference>
<sequence length="655" mass="72754">MATNNHEYNASSITVLEGLEAVRKRPGMYIGSTGERGLHHLIWEVVDNSVDEAMAGHATKVEVTLLADGGVRVIDDGRGIPVEMHPVHGKPTIEIVMTQLHAGGKFDSDSYAVSGGLHGVGISVVNALSTRVDLEVHYRGTIWRQNYSRSVPGPLTEHGPTESTGTSVTFWADDEIFETTTYNAETIARRLQEMAFLNKGLTISLRDERVTEEETHEDADGQSARVKDRVYHYPGGLEDFVKHINHTRESIHNNVIGFEAKGDGLEVEVAMQWNTGYSESVYTFANTINTAEGGTHEEGFRAALTRVVNVYARDKKLLKEKDANLTGDDVREGLAAIISIKLAEPQFEGQTKQKLGNTEAKTFVQTTCNEMLADWFERNPSDARTIVSKAVGSAQARIAARKAKELVRRKGALDIGGLPGKLKDCRSTNPEECELYIVEGDSAGGSAKEGRESRFQAILPIRGKIINVEKARIDRVLKNTEVQSLITALGTGIHEDFDVSKLRYHKIVLMADADVDGQHIRTLLLTLLFRFMRPLVEQGYVYLAQPPLYKIKWQRAEPEFAYSDRERDGLMKAGLEAGKKINKDDGVQRYKGLGEMNADELWETTMDPAHRLLLQVTLDDAATADELFSVLMGEDVEARRSFITRNAKDVRFLDV</sequence>
<dbReference type="InterPro" id="IPR036890">
    <property type="entry name" value="HATPase_C_sf"/>
</dbReference>
<dbReference type="PANTHER" id="PTHR45866:SF1">
    <property type="entry name" value="DNA GYRASE SUBUNIT B, MITOCHONDRIAL"/>
    <property type="match status" value="1"/>
</dbReference>
<gene>
    <name evidence="10 12" type="primary">gyrB</name>
    <name evidence="12" type="ORF">ACFPCV_15385</name>
</gene>
<dbReference type="Gene3D" id="3.30.230.10">
    <property type="match status" value="1"/>
</dbReference>
<comment type="function">
    <text evidence="10">A type II topoisomerase that negatively supercoils closed circular double-stranded (ds) DNA in an ATP-dependent manner to modulate DNA topology and maintain chromosomes in an underwound state. Negative supercoiling favors strand separation, and DNA replication, transcription, recombination and repair, all of which involve strand separation. Also able to catalyze the interconversion of other topological isomers of dsDNA rings, including catenanes and knotted rings. Type II topoisomerases break and join 2 DNA strands simultaneously in an ATP-dependent manner.</text>
</comment>
<comment type="caution">
    <text evidence="12">The sequence shown here is derived from an EMBL/GenBank/DDBJ whole genome shotgun (WGS) entry which is preliminary data.</text>
</comment>
<dbReference type="PRINTS" id="PR00418">
    <property type="entry name" value="TPI2FAMILY"/>
</dbReference>
<dbReference type="NCBIfam" id="NF011501">
    <property type="entry name" value="PRK14939.1"/>
    <property type="match status" value="1"/>
</dbReference>
<dbReference type="SMART" id="SM00387">
    <property type="entry name" value="HATPase_c"/>
    <property type="match status" value="1"/>
</dbReference>
<evidence type="ECO:0000256" key="7">
    <source>
        <dbReference type="ARBA" id="ARBA00023029"/>
    </source>
</evidence>
<name>A0ABV9S2Q9_9PSEU</name>
<dbReference type="HAMAP" id="MF_01898">
    <property type="entry name" value="GyrB"/>
    <property type="match status" value="1"/>
</dbReference>
<feature type="binding site" evidence="10">
    <location>
        <position position="439"/>
    </location>
    <ligand>
        <name>Mg(2+)</name>
        <dbReference type="ChEBI" id="CHEBI:18420"/>
        <label>1</label>
        <note>catalytic</note>
    </ligand>
</feature>
<feature type="binding site" evidence="10">
    <location>
        <position position="512"/>
    </location>
    <ligand>
        <name>Mg(2+)</name>
        <dbReference type="ChEBI" id="CHEBI:18420"/>
        <label>1</label>
        <note>catalytic</note>
    </ligand>
</feature>
<dbReference type="InterPro" id="IPR006171">
    <property type="entry name" value="TOPRIM_dom"/>
</dbReference>
<comment type="miscellaneous">
    <text evidence="10">Few gyrases are as efficient as E.coli at forming negative supercoils. Not all organisms have 2 type II topoisomerases; in organisms with a single type II topoisomerase this enzyme also has to decatenate newly replicated chromosomes.</text>
</comment>
<evidence type="ECO:0000256" key="3">
    <source>
        <dbReference type="ARBA" id="ARBA00022723"/>
    </source>
</evidence>
<keyword evidence="4 10" id="KW-0547">Nucleotide-binding</keyword>
<comment type="cofactor">
    <cofactor evidence="10">
        <name>Mg(2+)</name>
        <dbReference type="ChEBI" id="CHEBI:18420"/>
    </cofactor>
    <cofactor evidence="10">
        <name>Mn(2+)</name>
        <dbReference type="ChEBI" id="CHEBI:29035"/>
    </cofactor>
    <cofactor evidence="10">
        <name>Ca(2+)</name>
        <dbReference type="ChEBI" id="CHEBI:29108"/>
    </cofactor>
    <text evidence="10">Binds two Mg(2+) per subunit. The magnesium ions form salt bridges with both the protein and the DNA. Can also accept other divalent metal cations, such as Mn(2+) or Ca(2+).</text>
</comment>
<dbReference type="InterPro" id="IPR013506">
    <property type="entry name" value="Topo_IIA_bsu_dom2"/>
</dbReference>